<proteinExistence type="predicted"/>
<evidence type="ECO:0000313" key="13">
    <source>
        <dbReference type="EMBL" id="MSU05220.1"/>
    </source>
</evidence>
<dbReference type="GO" id="GO:0004070">
    <property type="term" value="F:aspartate carbamoyltransferase activity"/>
    <property type="evidence" value="ECO:0007669"/>
    <property type="project" value="UniProtKB-UniRule"/>
</dbReference>
<evidence type="ECO:0000259" key="11">
    <source>
        <dbReference type="Pfam" id="PF02729"/>
    </source>
</evidence>
<name>A0A7X2PAA3_9SPIO</name>
<dbReference type="InterPro" id="IPR020545">
    <property type="entry name" value="Asp_carbamoyltransf_reg_N"/>
</dbReference>
<reference evidence="13 14" key="1">
    <citation type="submission" date="2019-08" db="EMBL/GenBank/DDBJ databases">
        <title>In-depth cultivation of the pig gut microbiome towards novel bacterial diversity and tailored functional studies.</title>
        <authorList>
            <person name="Wylensek D."/>
            <person name="Hitch T.C.A."/>
            <person name="Clavel T."/>
        </authorList>
    </citation>
    <scope>NUCLEOTIDE SEQUENCE [LARGE SCALE GENOMIC DNA]</scope>
    <source>
        <strain evidence="13 14">NM-380-WT-3C1</strain>
    </source>
</reference>
<dbReference type="PRINTS" id="PR00100">
    <property type="entry name" value="AOTCASE"/>
</dbReference>
<dbReference type="GO" id="GO:0046872">
    <property type="term" value="F:metal ion binding"/>
    <property type="evidence" value="ECO:0007669"/>
    <property type="project" value="UniProtKB-KW"/>
</dbReference>
<dbReference type="SUPFAM" id="SSF57825">
    <property type="entry name" value="Aspartate carbamoyltransferase, Regulatory-chain, C-terminal domain"/>
    <property type="match status" value="1"/>
</dbReference>
<comment type="catalytic activity">
    <reaction evidence="7">
        <text>carbamoyl phosphate + L-aspartate = N-carbamoyl-L-aspartate + phosphate + H(+)</text>
        <dbReference type="Rhea" id="RHEA:20013"/>
        <dbReference type="ChEBI" id="CHEBI:15378"/>
        <dbReference type="ChEBI" id="CHEBI:29991"/>
        <dbReference type="ChEBI" id="CHEBI:32814"/>
        <dbReference type="ChEBI" id="CHEBI:43474"/>
        <dbReference type="ChEBI" id="CHEBI:58228"/>
        <dbReference type="EC" id="2.1.3.2"/>
    </reaction>
</comment>
<keyword evidence="5" id="KW-0862">Zinc</keyword>
<organism evidence="13 14">
    <name type="scientific">Bullifex porci</name>
    <dbReference type="NCBI Taxonomy" id="2606638"/>
    <lineage>
        <taxon>Bacteria</taxon>
        <taxon>Pseudomonadati</taxon>
        <taxon>Spirochaetota</taxon>
        <taxon>Spirochaetia</taxon>
        <taxon>Spirochaetales</taxon>
        <taxon>Spirochaetaceae</taxon>
        <taxon>Bullifex</taxon>
    </lineage>
</organism>
<evidence type="ECO:0000256" key="7">
    <source>
        <dbReference type="ARBA" id="ARBA00048859"/>
    </source>
</evidence>
<dbReference type="InterPro" id="IPR002082">
    <property type="entry name" value="Asp_carbamoyltransf"/>
</dbReference>
<dbReference type="Proteomes" id="UP000460549">
    <property type="component" value="Unassembled WGS sequence"/>
</dbReference>
<dbReference type="SUPFAM" id="SSF54893">
    <property type="entry name" value="Aspartate carbamoyltransferase, Regulatory-chain, N-terminal domain"/>
    <property type="match status" value="1"/>
</dbReference>
<dbReference type="NCBIfam" id="TIGR00670">
    <property type="entry name" value="asp_carb_tr"/>
    <property type="match status" value="1"/>
</dbReference>
<evidence type="ECO:0000256" key="8">
    <source>
        <dbReference type="NCBIfam" id="TIGR00670"/>
    </source>
</evidence>
<dbReference type="PANTHER" id="PTHR35805:SF1">
    <property type="entry name" value="ASPARTATE CARBAMOYLTRANSFERASE REGULATORY CHAIN"/>
    <property type="match status" value="1"/>
</dbReference>
<keyword evidence="3 13" id="KW-0808">Transferase</keyword>
<dbReference type="GO" id="GO:0006207">
    <property type="term" value="P:'de novo' pyrimidine nucleobase biosynthetic process"/>
    <property type="evidence" value="ECO:0007669"/>
    <property type="project" value="InterPro"/>
</dbReference>
<dbReference type="InterPro" id="IPR036901">
    <property type="entry name" value="Asp/Orn_carbamoylTrfase_sf"/>
</dbReference>
<dbReference type="PRINTS" id="PR00101">
    <property type="entry name" value="ATCASE"/>
</dbReference>
<dbReference type="NCBIfam" id="NF009916">
    <property type="entry name" value="PRK13376.1"/>
    <property type="match status" value="1"/>
</dbReference>
<dbReference type="Gene3D" id="3.30.70.140">
    <property type="entry name" value="Aspartate carbamoyltransferase regulatory subunit, N-terminal domain"/>
    <property type="match status" value="1"/>
</dbReference>
<dbReference type="PROSITE" id="PS00097">
    <property type="entry name" value="CARBAMOYLTRANSFERASE"/>
    <property type="match status" value="1"/>
</dbReference>
<keyword evidence="14" id="KW-1185">Reference proteome</keyword>
<dbReference type="Gene3D" id="3.40.50.1370">
    <property type="entry name" value="Aspartate/ornithine carbamoyltransferase"/>
    <property type="match status" value="2"/>
</dbReference>
<dbReference type="RefSeq" id="WP_154424123.1">
    <property type="nucleotide sequence ID" value="NZ_VUNN01000001.1"/>
</dbReference>
<dbReference type="EMBL" id="VUNN01000001">
    <property type="protein sequence ID" value="MSU05220.1"/>
    <property type="molecule type" value="Genomic_DNA"/>
</dbReference>
<feature type="domain" description="Aspartate/ornithine carbamoyltransferase Asp/Orn-binding" evidence="9">
    <location>
        <begin position="177"/>
        <end position="333"/>
    </location>
</feature>
<dbReference type="InterPro" id="IPR002801">
    <property type="entry name" value="Asp_carbamoylTrfase_reg"/>
</dbReference>
<accession>A0A7X2PAA3</accession>
<evidence type="ECO:0000256" key="6">
    <source>
        <dbReference type="ARBA" id="ARBA00022975"/>
    </source>
</evidence>
<comment type="pathway">
    <text evidence="1">Pyrimidine metabolism; UMP biosynthesis via de novo pathway; (S)-dihydroorotate from bicarbonate: step 2/3.</text>
</comment>
<dbReference type="InterPro" id="IPR020542">
    <property type="entry name" value="Asp_carbamoyltrfase_reg_C"/>
</dbReference>
<dbReference type="SUPFAM" id="SSF53671">
    <property type="entry name" value="Aspartate/ornithine carbamoyltransferase"/>
    <property type="match status" value="1"/>
</dbReference>
<dbReference type="InterPro" id="IPR036792">
    <property type="entry name" value="Asp_carbatrfase_reg_C_sf"/>
</dbReference>
<dbReference type="AlphaFoldDB" id="A0A7X2PAA3"/>
<protein>
    <recommendedName>
        <fullName evidence="2 8">Aspartate carbamoyltransferase</fullName>
        <ecNumber evidence="2 8">2.1.3.2</ecNumber>
    </recommendedName>
</protein>
<evidence type="ECO:0000256" key="5">
    <source>
        <dbReference type="ARBA" id="ARBA00022833"/>
    </source>
</evidence>
<feature type="domain" description="Aspartate carbamoyltransferase regulatory subunit N-terminal" evidence="10">
    <location>
        <begin position="377"/>
        <end position="471"/>
    </location>
</feature>
<gene>
    <name evidence="13" type="ORF">FYJ80_00265</name>
</gene>
<evidence type="ECO:0000256" key="3">
    <source>
        <dbReference type="ARBA" id="ARBA00022679"/>
    </source>
</evidence>
<evidence type="ECO:0000259" key="10">
    <source>
        <dbReference type="Pfam" id="PF01948"/>
    </source>
</evidence>
<evidence type="ECO:0000256" key="2">
    <source>
        <dbReference type="ARBA" id="ARBA00013008"/>
    </source>
</evidence>
<feature type="domain" description="Aspartate carbamoyltransferase regulatory subunit C-terminal" evidence="12">
    <location>
        <begin position="476"/>
        <end position="526"/>
    </location>
</feature>
<evidence type="ECO:0000256" key="4">
    <source>
        <dbReference type="ARBA" id="ARBA00022723"/>
    </source>
</evidence>
<evidence type="ECO:0000256" key="1">
    <source>
        <dbReference type="ARBA" id="ARBA00004852"/>
    </source>
</evidence>
<dbReference type="GO" id="GO:0016597">
    <property type="term" value="F:amino acid binding"/>
    <property type="evidence" value="ECO:0007669"/>
    <property type="project" value="InterPro"/>
</dbReference>
<dbReference type="InterPro" id="IPR006132">
    <property type="entry name" value="Asp/Orn_carbamoyltranf_P-bd"/>
</dbReference>
<dbReference type="GO" id="GO:0006520">
    <property type="term" value="P:amino acid metabolic process"/>
    <property type="evidence" value="ECO:0007669"/>
    <property type="project" value="InterPro"/>
</dbReference>
<feature type="domain" description="Aspartate/ornithine carbamoyltransferase carbamoyl-P binding" evidence="11">
    <location>
        <begin position="9"/>
        <end position="168"/>
    </location>
</feature>
<evidence type="ECO:0000259" key="12">
    <source>
        <dbReference type="Pfam" id="PF02748"/>
    </source>
</evidence>
<evidence type="ECO:0000259" key="9">
    <source>
        <dbReference type="Pfam" id="PF00185"/>
    </source>
</evidence>
<dbReference type="GO" id="GO:0009347">
    <property type="term" value="C:aspartate carbamoyltransferase complex"/>
    <property type="evidence" value="ECO:0007669"/>
    <property type="project" value="InterPro"/>
</dbReference>
<dbReference type="UniPathway" id="UPA00070">
    <property type="reaction ID" value="UER00116"/>
</dbReference>
<dbReference type="Pfam" id="PF02729">
    <property type="entry name" value="OTCace_N"/>
    <property type="match status" value="1"/>
</dbReference>
<dbReference type="PANTHER" id="PTHR35805">
    <property type="entry name" value="ASPARTATE CARBAMOYLTRANSFERASE REGULATORY CHAIN"/>
    <property type="match status" value="1"/>
</dbReference>
<dbReference type="InterPro" id="IPR036793">
    <property type="entry name" value="Asp_carbatrfase_reg_N_sf"/>
</dbReference>
<dbReference type="Pfam" id="PF01948">
    <property type="entry name" value="PyrI"/>
    <property type="match status" value="1"/>
</dbReference>
<dbReference type="InterPro" id="IPR006130">
    <property type="entry name" value="Asp/Orn_carbamoylTrfase"/>
</dbReference>
<dbReference type="Pfam" id="PF02748">
    <property type="entry name" value="PyrI_C"/>
    <property type="match status" value="1"/>
</dbReference>
<dbReference type="Pfam" id="PF00185">
    <property type="entry name" value="OTCace"/>
    <property type="match status" value="1"/>
</dbReference>
<dbReference type="EC" id="2.1.3.2" evidence="2 8"/>
<sequence>MDSNVFKGRSLTVIEDFSIEERRYFFQKVNELKNAIISGDEVTQDKFRINDPDFGIYEVFLEDSTRTKESFRNAAKFHHAKVSELLCSSSSINKGESYADTFNMLSGYSNTIFIVRSKVEGLCKWLDDESALYTKRNSLPIKPAFINAGDGKHEHPTQELLDEFTFLEDNEMSFDSIHVALVGDLYHGRTVHSKADGLKLFNKVKVDLIAPVELAMPENYLEKMKNNGFEVREFASIEEYLNQDDVAKMWYFTRPQLERMGERILQKQDYLRKSITFRKEFMDKLPENTKFYHPLPRHKEHPTIPTFLDNTPLNGWERQAINGMYCRMVLLSLIAGKIGSDFKPSVVKANPIEDEEYIVSVPVNKEKKTDKTYSEGVHPIENGIVIDHICKGDSPSEIRNHMRLISTVLNLDESKGGEWISCGSDGNYKGIIFRPGHYELTRKDLKRLASVAPHCTLNIIKDGHVEAKYRTHMPPRIYNFEDLSCNNEACISHPINGEGVPAMFYRNPEGLFECAYCGKTHSFKEIWKSRR</sequence>
<dbReference type="InterPro" id="IPR006131">
    <property type="entry name" value="Asp_carbamoyltransf_Asp/Orn-bd"/>
</dbReference>
<dbReference type="GO" id="GO:0044205">
    <property type="term" value="P:'de novo' UMP biosynthetic process"/>
    <property type="evidence" value="ECO:0007669"/>
    <property type="project" value="UniProtKB-UniPathway"/>
</dbReference>
<evidence type="ECO:0000313" key="14">
    <source>
        <dbReference type="Proteomes" id="UP000460549"/>
    </source>
</evidence>
<comment type="caution">
    <text evidence="13">The sequence shown here is derived from an EMBL/GenBank/DDBJ whole genome shotgun (WGS) entry which is preliminary data.</text>
</comment>
<keyword evidence="6" id="KW-0665">Pyrimidine biosynthesis</keyword>
<keyword evidence="4" id="KW-0479">Metal-binding</keyword>